<feature type="transmembrane region" description="Helical" evidence="1">
    <location>
        <begin position="30"/>
        <end position="51"/>
    </location>
</feature>
<keyword evidence="1" id="KW-1133">Transmembrane helix</keyword>
<organism evidence="2 3">
    <name type="scientific">Streptomyces luteolus</name>
    <dbReference type="NCBI Taxonomy" id="3043615"/>
    <lineage>
        <taxon>Bacteria</taxon>
        <taxon>Bacillati</taxon>
        <taxon>Actinomycetota</taxon>
        <taxon>Actinomycetes</taxon>
        <taxon>Kitasatosporales</taxon>
        <taxon>Streptomycetaceae</taxon>
        <taxon>Streptomyces</taxon>
    </lineage>
</organism>
<evidence type="ECO:0000313" key="2">
    <source>
        <dbReference type="EMBL" id="MDI3423181.1"/>
    </source>
</evidence>
<evidence type="ECO:0000313" key="3">
    <source>
        <dbReference type="Proteomes" id="UP001237105"/>
    </source>
</evidence>
<keyword evidence="1" id="KW-0472">Membrane</keyword>
<dbReference type="EMBL" id="JASCIS010000049">
    <property type="protein sequence ID" value="MDI3423181.1"/>
    <property type="molecule type" value="Genomic_DNA"/>
</dbReference>
<accession>A0ABT6T6F3</accession>
<protein>
    <recommendedName>
        <fullName evidence="4">GlsB/YeaQ/YmgE family stress response membrane protein</fullName>
    </recommendedName>
</protein>
<reference evidence="2 3" key="1">
    <citation type="submission" date="2023-05" db="EMBL/GenBank/DDBJ databases">
        <title>Draft genome sequence of Streptomyces sp. B-S-A12 isolated from a cave soil in Thailand.</title>
        <authorList>
            <person name="Chamroensaksri N."/>
            <person name="Muangham S."/>
        </authorList>
    </citation>
    <scope>NUCLEOTIDE SEQUENCE [LARGE SCALE GENOMIC DNA]</scope>
    <source>
        <strain evidence="2 3">B-S-A12</strain>
    </source>
</reference>
<proteinExistence type="predicted"/>
<name>A0ABT6T6F3_9ACTN</name>
<gene>
    <name evidence="2" type="ORF">QIT00_32360</name>
</gene>
<keyword evidence="1" id="KW-0812">Transmembrane</keyword>
<evidence type="ECO:0000256" key="1">
    <source>
        <dbReference type="SAM" id="Phobius"/>
    </source>
</evidence>
<dbReference type="Proteomes" id="UP001237105">
    <property type="component" value="Unassembled WGS sequence"/>
</dbReference>
<keyword evidence="3" id="KW-1185">Reference proteome</keyword>
<feature type="transmembrane region" description="Helical" evidence="1">
    <location>
        <begin position="58"/>
        <end position="77"/>
    </location>
</feature>
<sequence>MLMPTLSVTLIGLLVAVVLTWGGWPGARPLLGALVGAWAGFALGALAGLAVDVISGQGFFLALAGHAAALPGAILGLHRAVPTARA</sequence>
<comment type="caution">
    <text evidence="2">The sequence shown here is derived from an EMBL/GenBank/DDBJ whole genome shotgun (WGS) entry which is preliminary data.</text>
</comment>
<dbReference type="RefSeq" id="WP_282539027.1">
    <property type="nucleotide sequence ID" value="NZ_JASCIS010000049.1"/>
</dbReference>
<evidence type="ECO:0008006" key="4">
    <source>
        <dbReference type="Google" id="ProtNLM"/>
    </source>
</evidence>